<evidence type="ECO:0000313" key="3">
    <source>
        <dbReference type="Proteomes" id="UP000198356"/>
    </source>
</evidence>
<feature type="region of interest" description="Disordered" evidence="1">
    <location>
        <begin position="1"/>
        <end position="31"/>
    </location>
</feature>
<dbReference type="Proteomes" id="UP000198356">
    <property type="component" value="Unassembled WGS sequence"/>
</dbReference>
<protein>
    <submittedName>
        <fullName evidence="2">Uncharacterized protein</fullName>
    </submittedName>
</protein>
<sequence length="80" mass="9378">MDDTAMPWDARRARRMEQERPHQQRSSKSDRADLLWQAHAESRNLLLGDLPARVRSRQNTQSAVLFTTGIEMQSHREHVL</sequence>
<accession>A0A239MQE5</accession>
<dbReference type="AlphaFoldDB" id="A0A239MQE5"/>
<reference evidence="2 3" key="1">
    <citation type="submission" date="2017-06" db="EMBL/GenBank/DDBJ databases">
        <authorList>
            <person name="Kim H.J."/>
            <person name="Triplett B.A."/>
        </authorList>
    </citation>
    <scope>NUCLEOTIDE SEQUENCE [LARGE SCALE GENOMIC DNA]</scope>
    <source>
        <strain evidence="2 3">DSM 18704</strain>
    </source>
</reference>
<organism evidence="2 3">
    <name type="scientific">Granulicella rosea</name>
    <dbReference type="NCBI Taxonomy" id="474952"/>
    <lineage>
        <taxon>Bacteria</taxon>
        <taxon>Pseudomonadati</taxon>
        <taxon>Acidobacteriota</taxon>
        <taxon>Terriglobia</taxon>
        <taxon>Terriglobales</taxon>
        <taxon>Acidobacteriaceae</taxon>
        <taxon>Granulicella</taxon>
    </lineage>
</organism>
<gene>
    <name evidence="2" type="ORF">SAMN05421770_1209</name>
</gene>
<name>A0A239MQE5_9BACT</name>
<feature type="compositionally biased region" description="Basic and acidic residues" evidence="1">
    <location>
        <begin position="9"/>
        <end position="31"/>
    </location>
</feature>
<keyword evidence="3" id="KW-1185">Reference proteome</keyword>
<evidence type="ECO:0000256" key="1">
    <source>
        <dbReference type="SAM" id="MobiDB-lite"/>
    </source>
</evidence>
<dbReference type="EMBL" id="FZOU01000020">
    <property type="protein sequence ID" value="SNT44700.1"/>
    <property type="molecule type" value="Genomic_DNA"/>
</dbReference>
<evidence type="ECO:0000313" key="2">
    <source>
        <dbReference type="EMBL" id="SNT44700.1"/>
    </source>
</evidence>
<proteinExistence type="predicted"/>